<protein>
    <submittedName>
        <fullName evidence="1">DUF3853 family protein</fullName>
    </submittedName>
</protein>
<dbReference type="AlphaFoldDB" id="A0A3G8WHH5"/>
<dbReference type="Pfam" id="PF12964">
    <property type="entry name" value="DUF3853"/>
    <property type="match status" value="1"/>
</dbReference>
<reference evidence="2" key="1">
    <citation type="submission" date="2018-11" db="EMBL/GenBank/DDBJ databases">
        <title>Proposal to divide the Flavobacteriaceae and reorganize its genera based on Amino Acid Identity values calculated from whole genome sequences.</title>
        <authorList>
            <person name="Nicholson A.C."/>
            <person name="Gulvik C.A."/>
            <person name="Whitney A.M."/>
            <person name="Humrighouse B.W."/>
            <person name="Bell M."/>
            <person name="Holmes B."/>
            <person name="Steigerwalt A.B."/>
            <person name="Villarma A."/>
            <person name="Sheth M."/>
            <person name="Batra D."/>
            <person name="Pryor J."/>
            <person name="Bernardet J.-F."/>
            <person name="Hugo C."/>
            <person name="Kampfer P."/>
            <person name="Newman J.D."/>
            <person name="McQuiston J.R."/>
        </authorList>
    </citation>
    <scope>NUCLEOTIDE SEQUENCE [LARGE SCALE GENOMIC DNA]</scope>
    <source>
        <strain evidence="2">H4753</strain>
    </source>
</reference>
<sequence length="87" mass="9879">MKTEIPEEKKYLWQLTIDEFRDLHQELSKGKNYEYGIQGIAKIFGCSKAKAYSIKSSGVIDDAISQNGKIIVIDVERALRLFANKNA</sequence>
<evidence type="ECO:0000313" key="1">
    <source>
        <dbReference type="EMBL" id="AZI20625.1"/>
    </source>
</evidence>
<dbReference type="EMBL" id="CP034171">
    <property type="protein sequence ID" value="AZI20625.1"/>
    <property type="molecule type" value="Genomic_DNA"/>
</dbReference>
<dbReference type="InterPro" id="IPR024363">
    <property type="entry name" value="DUF3853"/>
</dbReference>
<organism evidence="1 2">
    <name type="scientific">Chryseobacterium taklimakanense</name>
    <dbReference type="NCBI Taxonomy" id="536441"/>
    <lineage>
        <taxon>Bacteria</taxon>
        <taxon>Pseudomonadati</taxon>
        <taxon>Bacteroidota</taxon>
        <taxon>Flavobacteriia</taxon>
        <taxon>Flavobacteriales</taxon>
        <taxon>Weeksellaceae</taxon>
        <taxon>Chryseobacterium group</taxon>
        <taxon>Chryseobacterium</taxon>
    </lineage>
</organism>
<gene>
    <name evidence="1" type="ORF">EIH08_07785</name>
</gene>
<dbReference type="RefSeq" id="WP_124784815.1">
    <property type="nucleotide sequence ID" value="NZ_CP034171.1"/>
</dbReference>
<name>A0A3G8WHH5_9FLAO</name>
<dbReference type="Proteomes" id="UP000282297">
    <property type="component" value="Chromosome"/>
</dbReference>
<proteinExistence type="predicted"/>
<evidence type="ECO:0000313" key="2">
    <source>
        <dbReference type="Proteomes" id="UP000282297"/>
    </source>
</evidence>
<accession>A0A3G8WHH5</accession>